<dbReference type="Pfam" id="PF00013">
    <property type="entry name" value="KH_1"/>
    <property type="match status" value="1"/>
</dbReference>
<evidence type="ECO:0000256" key="4">
    <source>
        <dbReference type="ARBA" id="ARBA00022806"/>
    </source>
</evidence>
<dbReference type="PROSITE" id="PS50084">
    <property type="entry name" value="KH_TYPE_1"/>
    <property type="match status" value="1"/>
</dbReference>
<feature type="domain" description="Helicase ATP-binding" evidence="8">
    <location>
        <begin position="253"/>
        <end position="428"/>
    </location>
</feature>
<dbReference type="GO" id="GO:0003724">
    <property type="term" value="F:RNA helicase activity"/>
    <property type="evidence" value="ECO:0007669"/>
    <property type="project" value="UniProtKB-EC"/>
</dbReference>
<dbReference type="EC" id="3.6.4.13" evidence="1"/>
<dbReference type="CDD" id="cd22430">
    <property type="entry name" value="KH-I_DDX43_DDX53"/>
    <property type="match status" value="1"/>
</dbReference>
<dbReference type="CDD" id="cd18787">
    <property type="entry name" value="SF2_C_DEAD"/>
    <property type="match status" value="1"/>
</dbReference>
<evidence type="ECO:0000256" key="7">
    <source>
        <dbReference type="SAM" id="MobiDB-lite"/>
    </source>
</evidence>
<protein>
    <recommendedName>
        <fullName evidence="1">RNA helicase</fullName>
        <ecNumber evidence="1">3.6.4.13</ecNumber>
    </recommendedName>
</protein>
<keyword evidence="4" id="KW-0347">Helicase</keyword>
<feature type="region of interest" description="Disordered" evidence="7">
    <location>
        <begin position="52"/>
        <end position="83"/>
    </location>
</feature>
<dbReference type="SMART" id="SM00487">
    <property type="entry name" value="DEXDc"/>
    <property type="match status" value="1"/>
</dbReference>
<feature type="compositionally biased region" description="Polar residues" evidence="7">
    <location>
        <begin position="154"/>
        <end position="166"/>
    </location>
</feature>
<dbReference type="Pfam" id="PF00271">
    <property type="entry name" value="Helicase_C"/>
    <property type="match status" value="1"/>
</dbReference>
<evidence type="ECO:0000256" key="6">
    <source>
        <dbReference type="PROSITE-ProRule" id="PRU00117"/>
    </source>
</evidence>
<dbReference type="GO" id="GO:0005524">
    <property type="term" value="F:ATP binding"/>
    <property type="evidence" value="ECO:0007669"/>
    <property type="project" value="UniProtKB-KW"/>
</dbReference>
<evidence type="ECO:0000256" key="1">
    <source>
        <dbReference type="ARBA" id="ARBA00012552"/>
    </source>
</evidence>
<dbReference type="SUPFAM" id="SSF54791">
    <property type="entry name" value="Eukaryotic type KH-domain (KH-domain type I)"/>
    <property type="match status" value="1"/>
</dbReference>
<dbReference type="PROSITE" id="PS51194">
    <property type="entry name" value="HELICASE_CTER"/>
    <property type="match status" value="1"/>
</dbReference>
<feature type="region of interest" description="Disordered" evidence="7">
    <location>
        <begin position="146"/>
        <end position="172"/>
    </location>
</feature>
<evidence type="ECO:0000313" key="11">
    <source>
        <dbReference type="Proteomes" id="UP000308365"/>
    </source>
</evidence>
<dbReference type="SUPFAM" id="SSF52540">
    <property type="entry name" value="P-loop containing nucleoside triphosphate hydrolases"/>
    <property type="match status" value="2"/>
</dbReference>
<dbReference type="InterPro" id="IPR011545">
    <property type="entry name" value="DEAD/DEAH_box_helicase_dom"/>
</dbReference>
<feature type="region of interest" description="Disordered" evidence="7">
    <location>
        <begin position="644"/>
        <end position="684"/>
    </location>
</feature>
<feature type="domain" description="Helicase C-terminal" evidence="9">
    <location>
        <begin position="416"/>
        <end position="563"/>
    </location>
</feature>
<dbReference type="GO" id="GO:0003723">
    <property type="term" value="F:RNA binding"/>
    <property type="evidence" value="ECO:0007669"/>
    <property type="project" value="UniProtKB-UniRule"/>
</dbReference>
<dbReference type="InterPro" id="IPR014001">
    <property type="entry name" value="Helicase_ATP-bd"/>
</dbReference>
<keyword evidence="2" id="KW-0547">Nucleotide-binding</keyword>
<proteinExistence type="predicted"/>
<name>A0A4U1EG47_MONMO</name>
<dbReference type="EMBL" id="RWIC01001825">
    <property type="protein sequence ID" value="TKC34546.1"/>
    <property type="molecule type" value="Genomic_DNA"/>
</dbReference>
<dbReference type="Gene3D" id="3.30.1370.10">
    <property type="entry name" value="K Homology domain, type 1"/>
    <property type="match status" value="1"/>
</dbReference>
<dbReference type="SMART" id="SM00490">
    <property type="entry name" value="HELICc"/>
    <property type="match status" value="1"/>
</dbReference>
<dbReference type="InterPro" id="IPR036612">
    <property type="entry name" value="KH_dom_type_1_sf"/>
</dbReference>
<evidence type="ECO:0000259" key="9">
    <source>
        <dbReference type="PROSITE" id="PS51194"/>
    </source>
</evidence>
<keyword evidence="6" id="KW-0694">RNA-binding</keyword>
<evidence type="ECO:0000256" key="2">
    <source>
        <dbReference type="ARBA" id="ARBA00022741"/>
    </source>
</evidence>
<dbReference type="FunFam" id="3.30.1370.10:FF:000083">
    <property type="entry name" value="DEAD (Asp-Glu-Ala-Asp) box polypeptide 43"/>
    <property type="match status" value="1"/>
</dbReference>
<dbReference type="InterPro" id="IPR004088">
    <property type="entry name" value="KH_dom_type_1"/>
</dbReference>
<evidence type="ECO:0000259" key="8">
    <source>
        <dbReference type="PROSITE" id="PS51192"/>
    </source>
</evidence>
<evidence type="ECO:0000256" key="5">
    <source>
        <dbReference type="ARBA" id="ARBA00022840"/>
    </source>
</evidence>
<dbReference type="PANTHER" id="PTHR47958">
    <property type="entry name" value="ATP-DEPENDENT RNA HELICASE DBP3"/>
    <property type="match status" value="1"/>
</dbReference>
<dbReference type="Proteomes" id="UP000308365">
    <property type="component" value="Unassembled WGS sequence"/>
</dbReference>
<dbReference type="PROSITE" id="PS51192">
    <property type="entry name" value="HELICASE_ATP_BIND_1"/>
    <property type="match status" value="1"/>
</dbReference>
<dbReference type="Pfam" id="PF00270">
    <property type="entry name" value="DEAD"/>
    <property type="match status" value="1"/>
</dbReference>
<dbReference type="InterPro" id="IPR027417">
    <property type="entry name" value="P-loop_NTPase"/>
</dbReference>
<dbReference type="InterPro" id="IPR001650">
    <property type="entry name" value="Helicase_C-like"/>
</dbReference>
<feature type="compositionally biased region" description="Pro residues" evidence="7">
    <location>
        <begin position="649"/>
        <end position="669"/>
    </location>
</feature>
<accession>A0A4U1EG47</accession>
<dbReference type="AlphaFoldDB" id="A0A4U1EG47"/>
<organism evidence="10 11">
    <name type="scientific">Monodon monoceros</name>
    <name type="common">Narwhal</name>
    <name type="synonym">Ceratodon monodon</name>
    <dbReference type="NCBI Taxonomy" id="40151"/>
    <lineage>
        <taxon>Eukaryota</taxon>
        <taxon>Metazoa</taxon>
        <taxon>Chordata</taxon>
        <taxon>Craniata</taxon>
        <taxon>Vertebrata</taxon>
        <taxon>Euteleostomi</taxon>
        <taxon>Mammalia</taxon>
        <taxon>Eutheria</taxon>
        <taxon>Laurasiatheria</taxon>
        <taxon>Artiodactyla</taxon>
        <taxon>Whippomorpha</taxon>
        <taxon>Cetacea</taxon>
        <taxon>Odontoceti</taxon>
        <taxon>Monodontidae</taxon>
        <taxon>Monodon</taxon>
    </lineage>
</organism>
<comment type="caution">
    <text evidence="10">The sequence shown here is derived from an EMBL/GenBank/DDBJ whole genome shotgun (WGS) entry which is preliminary data.</text>
</comment>
<evidence type="ECO:0000313" key="10">
    <source>
        <dbReference type="EMBL" id="TKC34546.1"/>
    </source>
</evidence>
<gene>
    <name evidence="10" type="ORF">EI555_008614</name>
</gene>
<reference evidence="11" key="1">
    <citation type="journal article" date="2019" name="IScience">
        <title>Narwhal Genome Reveals Long-Term Low Genetic Diversity despite Current Large Abundance Size.</title>
        <authorList>
            <person name="Westbury M.V."/>
            <person name="Petersen B."/>
            <person name="Garde E."/>
            <person name="Heide-Jorgensen M.P."/>
            <person name="Lorenzen E.D."/>
        </authorList>
    </citation>
    <scope>NUCLEOTIDE SEQUENCE [LARGE SCALE GENOMIC DNA]</scope>
</reference>
<keyword evidence="5" id="KW-0067">ATP-binding</keyword>
<dbReference type="Gene3D" id="3.40.50.300">
    <property type="entry name" value="P-loop containing nucleotide triphosphate hydrolases"/>
    <property type="match status" value="2"/>
</dbReference>
<dbReference type="GO" id="GO:0016787">
    <property type="term" value="F:hydrolase activity"/>
    <property type="evidence" value="ECO:0007669"/>
    <property type="project" value="UniProtKB-KW"/>
</dbReference>
<keyword evidence="3" id="KW-0378">Hydrolase</keyword>
<dbReference type="SMART" id="SM00322">
    <property type="entry name" value="KH"/>
    <property type="match status" value="1"/>
</dbReference>
<sequence>VCVLGVGESCRCSYHFQKLWQARDQHQLYHYPEMVWAPERKRAEPNWRALRASQDGMGGRGRGCSSTSSHLEPRASGSQEQPLCFQTRNSMVGAVIGHGGSKIKDIQDMTRTKIQIIKGDSEAEVNIFGSKDMKAKAKAATETLVKKQERHYSSESSVDNATSQPSVGRRSSRVKADVVQWEKRKWADLSPIKKNFYTESKATRSLSQVQVDTWRKENFNIMCDDLKDGENRPILNPICKFEDAFQHYPELMKSTEKAGIDLIGIAQTGTGKTLSYLTHGFIHLHSPPIPREQRNGPSMLVLTPTRELALQVEAECSKYSYKGLKSVCIYGGGNRKGQIQDVTKGVDIIIATPGRLNDLQMNNFVNLRSITYLVLDEAEKMLDLEFEHQIMKIFLAVRPDRQTVMTSATWPDTICRLAQSYLKEPMIVYTGTLDLVNSLSPKDKVIVSVSRKLVADDLSSDLSNQGITVQSLHSDREQSDREPALEDLKSLDISDVTHIYNYNSPWNTEECVHRVGRTGRAGEMGISVTVTLMTQGDWKIAGKLIKVLQRANQRVPEDPVSRLSDTNYLDNKGTQKINQENLKKNPESFTDVYIEKLYQAARRFKICSSYAEFMVLHTDRLCMHLHTHVQGAKQLEPLSNFIQQYPESAPRPGPSVPRPGPSAPHPGPSVPLLSSWSPDAQDRK</sequence>
<evidence type="ECO:0000256" key="3">
    <source>
        <dbReference type="ARBA" id="ARBA00022801"/>
    </source>
</evidence>
<dbReference type="InterPro" id="IPR004087">
    <property type="entry name" value="KH_dom"/>
</dbReference>
<feature type="non-terminal residue" evidence="10">
    <location>
        <position position="1"/>
    </location>
</feature>